<keyword evidence="3" id="KW-1185">Reference proteome</keyword>
<reference evidence="2" key="1">
    <citation type="journal article" date="2021" name="J. Hered.">
        <title>Genome Assembly of Salicaceae Populus deltoides (Eastern Cottonwood) I-69 Based on Nanopore Sequencing and Hi-C Technologies.</title>
        <authorList>
            <person name="Bai S."/>
            <person name="Wu H."/>
            <person name="Zhang J."/>
            <person name="Pan Z."/>
            <person name="Zhao W."/>
            <person name="Li Z."/>
            <person name="Tong C."/>
        </authorList>
    </citation>
    <scope>NUCLEOTIDE SEQUENCE</scope>
    <source>
        <tissue evidence="2">Leaf</tissue>
    </source>
</reference>
<gene>
    <name evidence="2" type="ORF">H0E87_029728</name>
</gene>
<evidence type="ECO:0000256" key="1">
    <source>
        <dbReference type="SAM" id="MobiDB-lite"/>
    </source>
</evidence>
<evidence type="ECO:0000313" key="2">
    <source>
        <dbReference type="EMBL" id="KAH8482393.1"/>
    </source>
</evidence>
<feature type="non-terminal residue" evidence="2">
    <location>
        <position position="60"/>
    </location>
</feature>
<feature type="region of interest" description="Disordered" evidence="1">
    <location>
        <begin position="38"/>
        <end position="60"/>
    </location>
</feature>
<dbReference type="Proteomes" id="UP000807159">
    <property type="component" value="Chromosome 18"/>
</dbReference>
<sequence>MESPQALLHFTSDVGLPFPFVVSVSLYPGSRDFDLFHRDATSGEQNSNQLSPAETLSLRE</sequence>
<proteinExistence type="predicted"/>
<organism evidence="2 3">
    <name type="scientific">Populus deltoides</name>
    <name type="common">Eastern poplar</name>
    <name type="synonym">Eastern cottonwood</name>
    <dbReference type="NCBI Taxonomy" id="3696"/>
    <lineage>
        <taxon>Eukaryota</taxon>
        <taxon>Viridiplantae</taxon>
        <taxon>Streptophyta</taxon>
        <taxon>Embryophyta</taxon>
        <taxon>Tracheophyta</taxon>
        <taxon>Spermatophyta</taxon>
        <taxon>Magnoliopsida</taxon>
        <taxon>eudicotyledons</taxon>
        <taxon>Gunneridae</taxon>
        <taxon>Pentapetalae</taxon>
        <taxon>rosids</taxon>
        <taxon>fabids</taxon>
        <taxon>Malpighiales</taxon>
        <taxon>Salicaceae</taxon>
        <taxon>Saliceae</taxon>
        <taxon>Populus</taxon>
    </lineage>
</organism>
<accession>A0A8T2WQI4</accession>
<dbReference type="AlphaFoldDB" id="A0A8T2WQI4"/>
<feature type="non-terminal residue" evidence="2">
    <location>
        <position position="1"/>
    </location>
</feature>
<comment type="caution">
    <text evidence="2">The sequence shown here is derived from an EMBL/GenBank/DDBJ whole genome shotgun (WGS) entry which is preliminary data.</text>
</comment>
<name>A0A8T2WQI4_POPDE</name>
<dbReference type="EMBL" id="JACEGQ020000018">
    <property type="protein sequence ID" value="KAH8482393.1"/>
    <property type="molecule type" value="Genomic_DNA"/>
</dbReference>
<feature type="compositionally biased region" description="Polar residues" evidence="1">
    <location>
        <begin position="42"/>
        <end position="54"/>
    </location>
</feature>
<protein>
    <submittedName>
        <fullName evidence="2">Uncharacterized protein</fullName>
    </submittedName>
</protein>
<evidence type="ECO:0000313" key="3">
    <source>
        <dbReference type="Proteomes" id="UP000807159"/>
    </source>
</evidence>